<organism evidence="2 3">
    <name type="scientific">Maudiozyma exigua</name>
    <name type="common">Yeast</name>
    <name type="synonym">Kazachstania exigua</name>
    <dbReference type="NCBI Taxonomy" id="34358"/>
    <lineage>
        <taxon>Eukaryota</taxon>
        <taxon>Fungi</taxon>
        <taxon>Dikarya</taxon>
        <taxon>Ascomycota</taxon>
        <taxon>Saccharomycotina</taxon>
        <taxon>Saccharomycetes</taxon>
        <taxon>Saccharomycetales</taxon>
        <taxon>Saccharomycetaceae</taxon>
        <taxon>Maudiozyma</taxon>
    </lineage>
</organism>
<feature type="coiled-coil region" evidence="1">
    <location>
        <begin position="1"/>
        <end position="49"/>
    </location>
</feature>
<accession>A0A9P7B8B7</accession>
<dbReference type="OrthoDB" id="4064247at2759"/>
<evidence type="ECO:0000313" key="3">
    <source>
        <dbReference type="Proteomes" id="UP000750334"/>
    </source>
</evidence>
<comment type="caution">
    <text evidence="2">The sequence shown here is derived from an EMBL/GenBank/DDBJ whole genome shotgun (WGS) entry which is preliminary data.</text>
</comment>
<reference evidence="2 3" key="1">
    <citation type="submission" date="2020-11" db="EMBL/GenBank/DDBJ databases">
        <title>Kefir isolates.</title>
        <authorList>
            <person name="Marcisauskas S."/>
            <person name="Kim Y."/>
            <person name="Blasche S."/>
        </authorList>
    </citation>
    <scope>NUCLEOTIDE SEQUENCE [LARGE SCALE GENOMIC DNA]</scope>
    <source>
        <strain evidence="2 3">OG2</strain>
    </source>
</reference>
<dbReference type="Proteomes" id="UP000750334">
    <property type="component" value="Unassembled WGS sequence"/>
</dbReference>
<dbReference type="AlphaFoldDB" id="A0A9P7B8B7"/>
<dbReference type="EMBL" id="PUHR01000130">
    <property type="protein sequence ID" value="KAG0663588.1"/>
    <property type="molecule type" value="Genomic_DNA"/>
</dbReference>
<proteinExistence type="predicted"/>
<evidence type="ECO:0000313" key="2">
    <source>
        <dbReference type="EMBL" id="KAG0663588.1"/>
    </source>
</evidence>
<name>A0A9P7B8B7_MAUEX</name>
<keyword evidence="3" id="KW-1185">Reference proteome</keyword>
<protein>
    <submittedName>
        <fullName evidence="2">Uncharacterized protein</fullName>
    </submittedName>
</protein>
<gene>
    <name evidence="2" type="ORF">C6P45_000836</name>
</gene>
<evidence type="ECO:0000256" key="1">
    <source>
        <dbReference type="SAM" id="Coils"/>
    </source>
</evidence>
<keyword evidence="1" id="KW-0175">Coiled coil</keyword>
<sequence>MDKLEECIEEHKEKNELLEQRNLETINKYKNEKQKILNTRNERDILANRIQLLDCQKNESLQFMSQFMNSFSNYVDKEIVFDYNILLESLTSKLNMEFLLEFDDAISGADLEKIETQLHQFYQEVAVGKFMHQMISQFIKTEGTNNILNNHLENLVQQCDDQKKYINDLRYYVKRLKKRLKEYERLNSNNIVAQ</sequence>